<dbReference type="InterPro" id="IPR036249">
    <property type="entry name" value="Thioredoxin-like_sf"/>
</dbReference>
<dbReference type="PANTHER" id="PTHR43986:SF1">
    <property type="entry name" value="ELONGATION FACTOR 1-GAMMA"/>
    <property type="match status" value="1"/>
</dbReference>
<dbReference type="GO" id="GO:0005634">
    <property type="term" value="C:nucleus"/>
    <property type="evidence" value="ECO:0007669"/>
    <property type="project" value="TreeGrafter"/>
</dbReference>
<feature type="domain" description="GST C-terminal" evidence="6">
    <location>
        <begin position="90"/>
        <end position="216"/>
    </location>
</feature>
<dbReference type="InterPro" id="IPR036282">
    <property type="entry name" value="Glutathione-S-Trfase_C_sf"/>
</dbReference>
<dbReference type="Gene3D" id="1.20.1050.10">
    <property type="match status" value="1"/>
</dbReference>
<dbReference type="InterPro" id="IPR040079">
    <property type="entry name" value="Glutathione_S-Trfase"/>
</dbReference>
<dbReference type="InterPro" id="IPR004045">
    <property type="entry name" value="Glutathione_S-Trfase_N"/>
</dbReference>
<feature type="domain" description="GST N-terminal" evidence="5">
    <location>
        <begin position="3"/>
        <end position="85"/>
    </location>
</feature>
<dbReference type="PANTHER" id="PTHR43986">
    <property type="entry name" value="ELONGATION FACTOR 1-GAMMA"/>
    <property type="match status" value="1"/>
</dbReference>
<dbReference type="Gene3D" id="3.30.70.1010">
    <property type="entry name" value="Translation elongation factor EF1B, gamma chain, conserved domain"/>
    <property type="match status" value="1"/>
</dbReference>
<evidence type="ECO:0000256" key="1">
    <source>
        <dbReference type="ARBA" id="ARBA00022768"/>
    </source>
</evidence>
<dbReference type="FunFam" id="3.30.70.1010:FF:000001">
    <property type="entry name" value="Elongation factor 1-gamma 1"/>
    <property type="match status" value="1"/>
</dbReference>
<dbReference type="Pfam" id="PF13410">
    <property type="entry name" value="GST_C_2"/>
    <property type="match status" value="1"/>
</dbReference>
<evidence type="ECO:0000259" key="6">
    <source>
        <dbReference type="PROSITE" id="PS50405"/>
    </source>
</evidence>
<evidence type="ECO:0000256" key="2">
    <source>
        <dbReference type="ARBA" id="ARBA00022917"/>
    </source>
</evidence>
<evidence type="ECO:0000313" key="8">
    <source>
        <dbReference type="Proteomes" id="UP001140091"/>
    </source>
</evidence>
<dbReference type="EMBL" id="JANBPK010001566">
    <property type="protein sequence ID" value="KAJ2921656.1"/>
    <property type="molecule type" value="Genomic_DNA"/>
</dbReference>
<organism evidence="7 8">
    <name type="scientific">Candolleomyces eurysporus</name>
    <dbReference type="NCBI Taxonomy" id="2828524"/>
    <lineage>
        <taxon>Eukaryota</taxon>
        <taxon>Fungi</taxon>
        <taxon>Dikarya</taxon>
        <taxon>Basidiomycota</taxon>
        <taxon>Agaricomycotina</taxon>
        <taxon>Agaricomycetes</taxon>
        <taxon>Agaricomycetidae</taxon>
        <taxon>Agaricales</taxon>
        <taxon>Agaricineae</taxon>
        <taxon>Psathyrellaceae</taxon>
        <taxon>Candolleomyces</taxon>
    </lineage>
</organism>
<dbReference type="GO" id="GO:0003746">
    <property type="term" value="F:translation elongation factor activity"/>
    <property type="evidence" value="ECO:0007669"/>
    <property type="project" value="UniProtKB-UniRule"/>
</dbReference>
<dbReference type="InterPro" id="IPR010987">
    <property type="entry name" value="Glutathione-S-Trfase_C-like"/>
</dbReference>
<dbReference type="Pfam" id="PF00647">
    <property type="entry name" value="EF1G"/>
    <property type="match status" value="1"/>
</dbReference>
<dbReference type="SUPFAM" id="SSF89942">
    <property type="entry name" value="eEF1-gamma domain"/>
    <property type="match status" value="1"/>
</dbReference>
<evidence type="ECO:0000259" key="4">
    <source>
        <dbReference type="PROSITE" id="PS50040"/>
    </source>
</evidence>
<keyword evidence="8" id="KW-1185">Reference proteome</keyword>
<dbReference type="SFLD" id="SFLDS00019">
    <property type="entry name" value="Glutathione_Transferase_(cytos"/>
    <property type="match status" value="1"/>
</dbReference>
<name>A0A9W8IQW7_9AGAR</name>
<dbReference type="InterPro" id="IPR036433">
    <property type="entry name" value="EF1B_G_C_sf"/>
</dbReference>
<keyword evidence="2 3" id="KW-0648">Protein biosynthesis</keyword>
<protein>
    <recommendedName>
        <fullName evidence="9">Elongation factor 1-gamma</fullName>
    </recommendedName>
</protein>
<keyword evidence="1 3" id="KW-0251">Elongation factor</keyword>
<dbReference type="PROSITE" id="PS50040">
    <property type="entry name" value="EF1G_C"/>
    <property type="match status" value="1"/>
</dbReference>
<evidence type="ECO:0008006" key="9">
    <source>
        <dbReference type="Google" id="ProtNLM"/>
    </source>
</evidence>
<evidence type="ECO:0000313" key="7">
    <source>
        <dbReference type="EMBL" id="KAJ2921656.1"/>
    </source>
</evidence>
<dbReference type="OrthoDB" id="249703at2759"/>
<evidence type="ECO:0000256" key="3">
    <source>
        <dbReference type="PROSITE-ProRule" id="PRU00519"/>
    </source>
</evidence>
<dbReference type="Proteomes" id="UP001140091">
    <property type="component" value="Unassembled WGS sequence"/>
</dbReference>
<dbReference type="Pfam" id="PF02798">
    <property type="entry name" value="GST_N"/>
    <property type="match status" value="1"/>
</dbReference>
<gene>
    <name evidence="7" type="ORF">H1R20_g15443</name>
</gene>
<dbReference type="CDD" id="cd03044">
    <property type="entry name" value="GST_N_EF1Bgamma"/>
    <property type="match status" value="1"/>
</dbReference>
<dbReference type="GO" id="GO:0005737">
    <property type="term" value="C:cytoplasm"/>
    <property type="evidence" value="ECO:0007669"/>
    <property type="project" value="TreeGrafter"/>
</dbReference>
<comment type="caution">
    <text evidence="7">The sequence shown here is derived from an EMBL/GenBank/DDBJ whole genome shotgun (WGS) entry which is preliminary data.</text>
</comment>
<dbReference type="AlphaFoldDB" id="A0A9W8IQW7"/>
<dbReference type="InterPro" id="IPR001662">
    <property type="entry name" value="EF1B_G_C"/>
</dbReference>
<reference evidence="7" key="1">
    <citation type="submission" date="2022-06" db="EMBL/GenBank/DDBJ databases">
        <title>Genome Sequence of Candolleomyces eurysporus.</title>
        <authorList>
            <person name="Buettner E."/>
        </authorList>
    </citation>
    <scope>NUCLEOTIDE SEQUENCE</scope>
    <source>
        <strain evidence="7">VTCC 930004</strain>
    </source>
</reference>
<dbReference type="SMART" id="SM01183">
    <property type="entry name" value="EF1G"/>
    <property type="match status" value="1"/>
</dbReference>
<accession>A0A9W8IQW7</accession>
<dbReference type="FunFam" id="3.40.30.10:FF:000142">
    <property type="entry name" value="Elongation factor 1 gamma"/>
    <property type="match status" value="1"/>
</dbReference>
<dbReference type="PROSITE" id="PS50404">
    <property type="entry name" value="GST_NTER"/>
    <property type="match status" value="1"/>
</dbReference>
<dbReference type="SUPFAM" id="SSF52833">
    <property type="entry name" value="Thioredoxin-like"/>
    <property type="match status" value="1"/>
</dbReference>
<sequence>MAPAGTLYTVDVQWKGKAIRAVAALGGVEIALPEKYEHYVDNKKSDFLAKFPHGKIPAWDGADGFKLYESTAIARYIASLGKNANLLGTTPEDAALIEQFIHLADSEVDIYTDFTRAITTNTIPYSKPAHTAFTERQTRALNTLEQHISTRTFFVGERITLADLWVAVIFQKAVGLTVDAAARTKLPNLVRHLETIANQPLSTLNLEDWKRAYSNKETRGAGGALEWFYQNNDPAGYSIWRVDFKYNEELTQVFMSSNQITGFFNRLEAARKYIFGSVGVLGESNNSIITGVFITRGPDHEPVVNVAPDWESYSYTKLDLSNDADKAFFEGALAWDLEVDGKKWADGKNLK</sequence>
<dbReference type="PROSITE" id="PS50405">
    <property type="entry name" value="GST_CTER"/>
    <property type="match status" value="1"/>
</dbReference>
<dbReference type="Gene3D" id="3.40.30.10">
    <property type="entry name" value="Glutaredoxin"/>
    <property type="match status" value="1"/>
</dbReference>
<feature type="domain" description="EF-1-gamma C-terminal" evidence="4">
    <location>
        <begin position="192"/>
        <end position="351"/>
    </location>
</feature>
<feature type="non-terminal residue" evidence="7">
    <location>
        <position position="351"/>
    </location>
</feature>
<proteinExistence type="predicted"/>
<evidence type="ECO:0000259" key="5">
    <source>
        <dbReference type="PROSITE" id="PS50404"/>
    </source>
</evidence>
<dbReference type="InterPro" id="IPR050802">
    <property type="entry name" value="EF-GSTs"/>
</dbReference>
<dbReference type="SUPFAM" id="SSF47616">
    <property type="entry name" value="GST C-terminal domain-like"/>
    <property type="match status" value="1"/>
</dbReference>